<dbReference type="Pfam" id="PF21307">
    <property type="entry name" value="Glyco_hydro_95_C"/>
    <property type="match status" value="1"/>
</dbReference>
<dbReference type="PANTHER" id="PTHR31084">
    <property type="entry name" value="ALPHA-L-FUCOSIDASE 2"/>
    <property type="match status" value="1"/>
</dbReference>
<feature type="domain" description="Alpha fucosidase A-like C-terminal" evidence="2">
    <location>
        <begin position="692"/>
        <end position="744"/>
    </location>
</feature>
<comment type="caution">
    <text evidence="4">The sequence shown here is derived from an EMBL/GenBank/DDBJ whole genome shotgun (WGS) entry which is preliminary data.</text>
</comment>
<dbReference type="PANTHER" id="PTHR31084:SF0">
    <property type="entry name" value="ALPHA-L-FUCOSIDASE 2"/>
    <property type="match status" value="1"/>
</dbReference>
<dbReference type="RefSeq" id="WP_344177060.1">
    <property type="nucleotide sequence ID" value="NZ_BAAANC010000002.1"/>
</dbReference>
<protein>
    <submittedName>
        <fullName evidence="4">Glycoside hydrolase family 95 protein</fullName>
    </submittedName>
</protein>
<dbReference type="Gene3D" id="1.50.10.10">
    <property type="match status" value="1"/>
</dbReference>
<dbReference type="SUPFAM" id="SSF48208">
    <property type="entry name" value="Six-hairpin glycosidases"/>
    <property type="match status" value="1"/>
</dbReference>
<reference evidence="4 5" key="1">
    <citation type="journal article" date="2019" name="Int. J. Syst. Evol. Microbiol.">
        <title>The Global Catalogue of Microorganisms (GCM) 10K type strain sequencing project: providing services to taxonomists for standard genome sequencing and annotation.</title>
        <authorList>
            <consortium name="The Broad Institute Genomics Platform"/>
            <consortium name="The Broad Institute Genome Sequencing Center for Infectious Disease"/>
            <person name="Wu L."/>
            <person name="Ma J."/>
        </authorList>
    </citation>
    <scope>NUCLEOTIDE SEQUENCE [LARGE SCALE GENOMIC DNA]</scope>
    <source>
        <strain evidence="4 5">JCM 14303</strain>
    </source>
</reference>
<feature type="domain" description="Glycosyl hydrolase family 95 catalytic" evidence="3">
    <location>
        <begin position="274"/>
        <end position="689"/>
    </location>
</feature>
<keyword evidence="4" id="KW-0378">Hydrolase</keyword>
<dbReference type="InterPro" id="IPR054363">
    <property type="entry name" value="GH95_cat"/>
</dbReference>
<organism evidence="4 5">
    <name type="scientific">Kribbella lupini</name>
    <dbReference type="NCBI Taxonomy" id="291602"/>
    <lineage>
        <taxon>Bacteria</taxon>
        <taxon>Bacillati</taxon>
        <taxon>Actinomycetota</taxon>
        <taxon>Actinomycetes</taxon>
        <taxon>Propionibacteriales</taxon>
        <taxon>Kribbellaceae</taxon>
        <taxon>Kribbella</taxon>
    </lineage>
</organism>
<dbReference type="InterPro" id="IPR049053">
    <property type="entry name" value="AFCA-like_C"/>
</dbReference>
<evidence type="ECO:0000259" key="1">
    <source>
        <dbReference type="Pfam" id="PF14498"/>
    </source>
</evidence>
<accession>A0ABN2BBY4</accession>
<keyword evidence="5" id="KW-1185">Reference proteome</keyword>
<dbReference type="GO" id="GO:0016787">
    <property type="term" value="F:hydrolase activity"/>
    <property type="evidence" value="ECO:0007669"/>
    <property type="project" value="UniProtKB-KW"/>
</dbReference>
<dbReference type="InterPro" id="IPR012341">
    <property type="entry name" value="6hp_glycosidase-like_sf"/>
</dbReference>
<dbReference type="Proteomes" id="UP001500363">
    <property type="component" value="Unassembled WGS sequence"/>
</dbReference>
<proteinExistence type="predicted"/>
<evidence type="ECO:0000313" key="5">
    <source>
        <dbReference type="Proteomes" id="UP001500363"/>
    </source>
</evidence>
<dbReference type="Pfam" id="PF14498">
    <property type="entry name" value="Glyco_hyd_65N_2"/>
    <property type="match status" value="1"/>
</dbReference>
<sequence>MLKREVVERAVDGVPAGRLWYAAPAERWFEALPVGNGFVGGMVYSGTDGERVRLSASTAWSGAPGSSDVSSTALKYLPQIRRLLLAGEYAEAQALADQHLPGTPSSFGTNVSLPELLVEHGVDGEASGYERSLELGDAIVRSRFTKGSVDVEREVFASNVAGVLVVRATSSAPVSHRVSFSGDGIPAEVTVDGATLILRGQAYEDLHSNGKVGSTVEIQAKVLTDGTVAANEAEDGLEVSGATAVTVVVAVGTDWLGTDPAQQASERLSDVPAYDVLKQAHVEDHAALMGRVGLDLGSSPKDGLPTDERRRLFAEGADDPELVALYFQYGRYLTIAGSRADSPLPLALQGLWNDGRASGGPWTNDFHLDINTQQNYWAVEITNLGECHQPLFGLIDGLRASGSVTAAEMYGAPGWVSHTVSNAWSYTAPGWGLGWGLHVTSGIWISLQLWEHFEYHRDLEFLAGRAYPVLKDAAQFFLAYLTEDPETGYLLSGPSDSPENWYLTPDGEKCSISLGNTTDRVLIEALFRICAEASELLGLDEDFRAEVTKAREKLPPFQIGKHGQLQEWLHDFDEAEPNHRHTSHLISVYPERQITPRTTPELAQAAEVVIDRRQNADGWEQTEWVEANLIAFYARLQKGDLALRHVRQLIADASEDNLLSYSVAGIAGVDENVYAFDGNSGGTGAMAELFVQSTGTEIELLPALPTAWPTGSVTGLRARGGYTVDVSWAEGKLSVAQITASERSTPQQVRLGDELIALDLAPGETARITTFQEDPDRT</sequence>
<gene>
    <name evidence="4" type="ORF">GCM10009741_45050</name>
</gene>
<dbReference type="InterPro" id="IPR027414">
    <property type="entry name" value="GH95_N_dom"/>
</dbReference>
<dbReference type="EMBL" id="BAAANC010000002">
    <property type="protein sequence ID" value="GAA1537335.1"/>
    <property type="molecule type" value="Genomic_DNA"/>
</dbReference>
<dbReference type="PIRSF" id="PIRSF007663">
    <property type="entry name" value="UCP007663"/>
    <property type="match status" value="1"/>
</dbReference>
<evidence type="ECO:0000259" key="2">
    <source>
        <dbReference type="Pfam" id="PF21307"/>
    </source>
</evidence>
<evidence type="ECO:0000259" key="3">
    <source>
        <dbReference type="Pfam" id="PF22124"/>
    </source>
</evidence>
<feature type="domain" description="Glycosyl hydrolase family 95 N-terminal" evidence="1">
    <location>
        <begin position="19"/>
        <end position="255"/>
    </location>
</feature>
<evidence type="ECO:0000313" key="4">
    <source>
        <dbReference type="EMBL" id="GAA1537335.1"/>
    </source>
</evidence>
<dbReference type="InterPro" id="IPR008928">
    <property type="entry name" value="6-hairpin_glycosidase_sf"/>
</dbReference>
<dbReference type="InterPro" id="IPR016518">
    <property type="entry name" value="Alpha-L-fucosidase"/>
</dbReference>
<name>A0ABN2BBY4_9ACTN</name>
<dbReference type="Pfam" id="PF22124">
    <property type="entry name" value="Glyco_hydro_95_cat"/>
    <property type="match status" value="1"/>
</dbReference>